<keyword evidence="3" id="KW-1185">Reference proteome</keyword>
<dbReference type="OrthoDB" id="190870at2"/>
<organism evidence="2 3">
    <name type="scientific">Phragmitibacter flavus</name>
    <dbReference type="NCBI Taxonomy" id="2576071"/>
    <lineage>
        <taxon>Bacteria</taxon>
        <taxon>Pseudomonadati</taxon>
        <taxon>Verrucomicrobiota</taxon>
        <taxon>Verrucomicrobiia</taxon>
        <taxon>Verrucomicrobiales</taxon>
        <taxon>Verrucomicrobiaceae</taxon>
        <taxon>Phragmitibacter</taxon>
    </lineage>
</organism>
<evidence type="ECO:0000313" key="3">
    <source>
        <dbReference type="Proteomes" id="UP000306196"/>
    </source>
</evidence>
<dbReference type="NCBIfam" id="TIGR02595">
    <property type="entry name" value="PEP_CTERM"/>
    <property type="match status" value="1"/>
</dbReference>
<dbReference type="AlphaFoldDB" id="A0A5R8KDI8"/>
<protein>
    <submittedName>
        <fullName evidence="2">PEP-CTERM sorting domain-containing protein</fullName>
    </submittedName>
</protein>
<proteinExistence type="predicted"/>
<dbReference type="EMBL" id="VAUV01000008">
    <property type="protein sequence ID" value="TLD70372.1"/>
    <property type="molecule type" value="Genomic_DNA"/>
</dbReference>
<name>A0A5R8KDI8_9BACT</name>
<feature type="signal peptide" evidence="1">
    <location>
        <begin position="1"/>
        <end position="23"/>
    </location>
</feature>
<dbReference type="RefSeq" id="WP_138086428.1">
    <property type="nucleotide sequence ID" value="NZ_VAUV01000008.1"/>
</dbReference>
<feature type="chain" id="PRO_5024429454" evidence="1">
    <location>
        <begin position="24"/>
        <end position="223"/>
    </location>
</feature>
<sequence>MKITQTLAAFTLLAIASVATVQAQNLVTNGSMSHPSYPLPPDPPNSHNGIMPTGWSSAFGSTDLFHIGTNFQNGGSAFSTFVSSSDGGTFVSGLTFPGSLGEGIQQTINGLTIGQQYLLTFEQTVSRRFASEDAWWEVSFGSETFISDIMTTPAPGVALPWVNQSMLFTPTASSQALIFLPRGTTGQNTWTVLDGVSLVAVPEPTSALFVGLSGMILLFRRRR</sequence>
<dbReference type="Proteomes" id="UP000306196">
    <property type="component" value="Unassembled WGS sequence"/>
</dbReference>
<evidence type="ECO:0000313" key="2">
    <source>
        <dbReference type="EMBL" id="TLD70372.1"/>
    </source>
</evidence>
<gene>
    <name evidence="2" type="ORF">FEM03_11600</name>
</gene>
<comment type="caution">
    <text evidence="2">The sequence shown here is derived from an EMBL/GenBank/DDBJ whole genome shotgun (WGS) entry which is preliminary data.</text>
</comment>
<keyword evidence="1" id="KW-0732">Signal</keyword>
<reference evidence="2 3" key="1">
    <citation type="submission" date="2019-05" db="EMBL/GenBank/DDBJ databases">
        <title>Verrucobacter flavum gen. nov., sp. nov. a new member of the family Verrucomicrobiaceae.</title>
        <authorList>
            <person name="Szuroczki S."/>
            <person name="Abbaszade G."/>
            <person name="Szabo A."/>
            <person name="Felfoldi T."/>
            <person name="Schumann P."/>
            <person name="Boka K."/>
            <person name="Keki Z."/>
            <person name="Toumi M."/>
            <person name="Toth E."/>
        </authorList>
    </citation>
    <scope>NUCLEOTIDE SEQUENCE [LARGE SCALE GENOMIC DNA]</scope>
    <source>
        <strain evidence="2 3">MG-N-17</strain>
    </source>
</reference>
<accession>A0A5R8KDI8</accession>
<evidence type="ECO:0000256" key="1">
    <source>
        <dbReference type="SAM" id="SignalP"/>
    </source>
</evidence>
<dbReference type="InterPro" id="IPR013424">
    <property type="entry name" value="Ice-binding_C"/>
</dbReference>